<organism evidence="1 2">
    <name type="scientific">Zobellella iuensis</name>
    <dbReference type="NCBI Taxonomy" id="2803811"/>
    <lineage>
        <taxon>Bacteria</taxon>
        <taxon>Pseudomonadati</taxon>
        <taxon>Pseudomonadota</taxon>
        <taxon>Gammaproteobacteria</taxon>
        <taxon>Aeromonadales</taxon>
        <taxon>Aeromonadaceae</taxon>
        <taxon>Zobellella</taxon>
    </lineage>
</organism>
<evidence type="ECO:0000313" key="1">
    <source>
        <dbReference type="EMBL" id="MBL1376189.1"/>
    </source>
</evidence>
<name>A0ABS1QMV9_9GAMM</name>
<dbReference type="InterPro" id="IPR059206">
    <property type="entry name" value="Sll1717-like"/>
</dbReference>
<reference evidence="2" key="1">
    <citation type="submission" date="2021-01" db="EMBL/GenBank/DDBJ databases">
        <title>Genome public.</title>
        <authorList>
            <person name="Liu C."/>
            <person name="Sun Q."/>
        </authorList>
    </citation>
    <scope>NUCLEOTIDE SEQUENCE [LARGE SCALE GENOMIC DNA]</scope>
    <source>
        <strain evidence="2">CGMCC 1.18722</strain>
    </source>
</reference>
<sequence length="514" mass="59479">MLKLKDIHLGSTDAKNELLSSSPEEIRRFESSFVTPPALNIESYYNRNKYYVVGLKGTGKTALLRYISIKLDEKSSSHYSFVLFKSEVDEDLRKDFTKAARIQLAEDNSNEFQGNDFETVWRWFIYRKIASSIENMEENPFQKNSNYFKFVELVNSENIGQQQDKGFSRLIPKIRKGNIEISKSPKLGLEFDWDEDGRAKVNFNDLVRKADDAFEKLDPGAGTLNIFFDELELSYQSSKQYQRDSRLIRDLIVSVEKVNAVSKRNGFNFCLYAAIRSEVLNSVESLGKEINKPIADFGSTVLWNRPGLDAVQQPILHIIEKRINNAREENGLERLSEASLWKDYFPSSIHGKRPQIYILHNSWYRPRDVVRLLISVQDQYPNEETFALQGIEAIRKAYSTASWVEITEELKAKYRPSDIDGIKYIFYGFKQIISLSELMDRAVEVSNDHKETAELMKANDLKSVVKDLFRIGVIGNINDNRDRIRFSFRGDDEILFDMNIFVHNALKAHLSIFK</sequence>
<evidence type="ECO:0008006" key="3">
    <source>
        <dbReference type="Google" id="ProtNLM"/>
    </source>
</evidence>
<keyword evidence="2" id="KW-1185">Reference proteome</keyword>
<accession>A0ABS1QMV9</accession>
<dbReference type="EMBL" id="JAERTZ010000004">
    <property type="protein sequence ID" value="MBL1376189.1"/>
    <property type="molecule type" value="Genomic_DNA"/>
</dbReference>
<dbReference type="RefSeq" id="WP_202082150.1">
    <property type="nucleotide sequence ID" value="NZ_JAERTZ010000004.1"/>
</dbReference>
<proteinExistence type="predicted"/>
<gene>
    <name evidence="1" type="ORF">JKV55_02430</name>
</gene>
<comment type="caution">
    <text evidence="1">The sequence shown here is derived from an EMBL/GenBank/DDBJ whole genome shotgun (WGS) entry which is preliminary data.</text>
</comment>
<dbReference type="Proteomes" id="UP000638570">
    <property type="component" value="Unassembled WGS sequence"/>
</dbReference>
<evidence type="ECO:0000313" key="2">
    <source>
        <dbReference type="Proteomes" id="UP000638570"/>
    </source>
</evidence>
<dbReference type="NCBIfam" id="NF047389">
    <property type="entry name" value="ATPase_Sll1717"/>
    <property type="match status" value="1"/>
</dbReference>
<protein>
    <recommendedName>
        <fullName evidence="3">ATP-binding protein</fullName>
    </recommendedName>
</protein>